<dbReference type="AlphaFoldDB" id="A0A6C0BH76"/>
<organism evidence="2">
    <name type="scientific">viral metagenome</name>
    <dbReference type="NCBI Taxonomy" id="1070528"/>
    <lineage>
        <taxon>unclassified sequences</taxon>
        <taxon>metagenomes</taxon>
        <taxon>organismal metagenomes</taxon>
    </lineage>
</organism>
<dbReference type="InterPro" id="IPR029052">
    <property type="entry name" value="Metallo-depent_PP-like"/>
</dbReference>
<dbReference type="GO" id="GO:0016787">
    <property type="term" value="F:hydrolase activity"/>
    <property type="evidence" value="ECO:0007669"/>
    <property type="project" value="InterPro"/>
</dbReference>
<proteinExistence type="predicted"/>
<accession>A0A6C0BH76</accession>
<dbReference type="InterPro" id="IPR004843">
    <property type="entry name" value="Calcineurin-like_PHP"/>
</dbReference>
<evidence type="ECO:0000259" key="1">
    <source>
        <dbReference type="Pfam" id="PF00149"/>
    </source>
</evidence>
<dbReference type="PANTHER" id="PTHR37844">
    <property type="entry name" value="SER/THR PROTEIN PHOSPHATASE SUPERFAMILY (AFU_ORTHOLOGUE AFUA_1G14840)"/>
    <property type="match status" value="1"/>
</dbReference>
<dbReference type="PANTHER" id="PTHR37844:SF2">
    <property type="entry name" value="SER_THR PROTEIN PHOSPHATASE SUPERFAMILY (AFU_ORTHOLOGUE AFUA_1G14840)"/>
    <property type="match status" value="1"/>
</dbReference>
<evidence type="ECO:0000313" key="2">
    <source>
        <dbReference type="EMBL" id="QHS90713.1"/>
    </source>
</evidence>
<protein>
    <recommendedName>
        <fullName evidence="1">Calcineurin-like phosphoesterase domain-containing protein</fullName>
    </recommendedName>
</protein>
<dbReference type="EMBL" id="MN739143">
    <property type="protein sequence ID" value="QHS90713.1"/>
    <property type="molecule type" value="Genomic_DNA"/>
</dbReference>
<feature type="domain" description="Calcineurin-like phosphoesterase" evidence="1">
    <location>
        <begin position="20"/>
        <end position="111"/>
    </location>
</feature>
<dbReference type="Pfam" id="PF00149">
    <property type="entry name" value="Metallophos"/>
    <property type="match status" value="1"/>
</dbReference>
<reference evidence="2" key="1">
    <citation type="journal article" date="2020" name="Nature">
        <title>Giant virus diversity and host interactions through global metagenomics.</title>
        <authorList>
            <person name="Schulz F."/>
            <person name="Roux S."/>
            <person name="Paez-Espino D."/>
            <person name="Jungbluth S."/>
            <person name="Walsh D.A."/>
            <person name="Denef V.J."/>
            <person name="McMahon K.D."/>
            <person name="Konstantinidis K.T."/>
            <person name="Eloe-Fadrosh E.A."/>
            <person name="Kyrpides N.C."/>
            <person name="Woyke T."/>
        </authorList>
    </citation>
    <scope>NUCLEOTIDE SEQUENCE</scope>
    <source>
        <strain evidence="2">GVMAG-M-3300010354-11</strain>
    </source>
</reference>
<dbReference type="SUPFAM" id="SSF56300">
    <property type="entry name" value="Metallo-dependent phosphatases"/>
    <property type="match status" value="1"/>
</dbReference>
<sequence length="149" mass="17479">MTTMTTMTTMNTTKKYTFQLISDIHLEFETFFDIKPKAPYLLLPGDIGHPETIIYQDFINQCSNKFERVFYTSGNHEYYKNKESDVRSITEIDSIINNICNKYPNVHYLQNDHYDLDDLLIVGTTLWSDVKQNCLMIMIIQTSIKKINS</sequence>
<dbReference type="Gene3D" id="3.60.21.10">
    <property type="match status" value="1"/>
</dbReference>
<name>A0A6C0BH76_9ZZZZ</name>